<dbReference type="Pfam" id="PF07693">
    <property type="entry name" value="KAP_NTPase"/>
    <property type="match status" value="1"/>
</dbReference>
<dbReference type="InterPro" id="IPR011646">
    <property type="entry name" value="KAP_P-loop"/>
</dbReference>
<dbReference type="InterPro" id="IPR027417">
    <property type="entry name" value="P-loop_NTPase"/>
</dbReference>
<dbReference type="SUPFAM" id="SSF52540">
    <property type="entry name" value="P-loop containing nucleoside triphosphate hydrolases"/>
    <property type="match status" value="2"/>
</dbReference>
<dbReference type="PANTHER" id="PTHR22674:SF6">
    <property type="entry name" value="NTPASE KAP FAMILY P-LOOP DOMAIN-CONTAINING PROTEIN 1"/>
    <property type="match status" value="1"/>
</dbReference>
<dbReference type="RefSeq" id="WP_162122940.1">
    <property type="nucleotide sequence ID" value="NZ_CP048111.1"/>
</dbReference>
<dbReference type="Proteomes" id="UP000464389">
    <property type="component" value="Plasmid unnamed3"/>
</dbReference>
<feature type="domain" description="KAP NTPase" evidence="1">
    <location>
        <begin position="31"/>
        <end position="332"/>
    </location>
</feature>
<evidence type="ECO:0000313" key="2">
    <source>
        <dbReference type="EMBL" id="QHS50194.1"/>
    </source>
</evidence>
<sequence>MSITAKISNPINNSDDDLYGYTALAVGLSSSILRLTNEDCTVIGIEGPWGSGKTSLLNLLMNNLNEDKPTTTQVIKISPWLSSSRAATIEDLLIPVAARLDEIKESSETENGHPLRRFFRKRARKASRLAMDVLRYAQQASGRITPFVELAGNLGVPGAGIAASAMKNVSAADLSTHKKTMAELRDDIDKEIEILNLRFIVLLDDLDRLEPAQAVDVLRLVRSVADFKGFLYILCYDHDVLSAAVENTLGLNDGHKYLQKIIPLSFNLPRQEAFDLRREFRKGAMHVFEENHGVKLDSLPLNTFNSMVDIYGVFLSTSREVAIILNSLRFIYPTIRDYVYFTDLCFLQLIKVVNTELYHWIEHYLTEWSVLETGDGKLSDKEKTQHKEKLLDLLNKFNPSEASSSIHFSDWVPGIVGHVSNENITLFNKTDVNQQHIAEKNKRLSSYTMWRFYFSFSAPQNVLSESDIQQIISLAESDYIALSNRLKTYVVNNNISSMTWFEHVIIRLTSPITEIAPNKALYGLLKFFFEETDVLSKVFQSKGFYFGQTKEKIDLLASKIIGLLKTKNRVDTLNYLHELTENGQALFWITEYLRKQLWDHGLAGNRPIEDSERLFTADEIKKIKSIAAKSLSQ</sequence>
<name>A0A6P1V6S6_9ENTR</name>
<organism evidence="2 3">
    <name type="scientific">Klebsiella michiganensis</name>
    <dbReference type="NCBI Taxonomy" id="1134687"/>
    <lineage>
        <taxon>Bacteria</taxon>
        <taxon>Pseudomonadati</taxon>
        <taxon>Pseudomonadota</taxon>
        <taxon>Gammaproteobacteria</taxon>
        <taxon>Enterobacterales</taxon>
        <taxon>Enterobacteriaceae</taxon>
        <taxon>Klebsiella/Raoultella group</taxon>
        <taxon>Klebsiella</taxon>
    </lineage>
</organism>
<evidence type="ECO:0000313" key="3">
    <source>
        <dbReference type="Proteomes" id="UP000464389"/>
    </source>
</evidence>
<evidence type="ECO:0000259" key="1">
    <source>
        <dbReference type="Pfam" id="PF07693"/>
    </source>
</evidence>
<protein>
    <recommendedName>
        <fullName evidence="1">KAP NTPase domain-containing protein</fullName>
    </recommendedName>
</protein>
<keyword evidence="2" id="KW-0614">Plasmid</keyword>
<geneLocation type="plasmid" evidence="2">
    <name>unnamed3</name>
</geneLocation>
<gene>
    <name evidence="2" type="ORF">GW952_31815</name>
</gene>
<dbReference type="Gene3D" id="3.40.50.300">
    <property type="entry name" value="P-loop containing nucleotide triphosphate hydrolases"/>
    <property type="match status" value="1"/>
</dbReference>
<dbReference type="AlphaFoldDB" id="A0A6P1V6S6"/>
<accession>A0A6P1V6S6</accession>
<dbReference type="PANTHER" id="PTHR22674">
    <property type="entry name" value="NTPASE, KAP FAMILY P-LOOP DOMAIN-CONTAINING 1"/>
    <property type="match status" value="1"/>
</dbReference>
<proteinExistence type="predicted"/>
<dbReference type="InterPro" id="IPR052754">
    <property type="entry name" value="NTPase_KAP_P-loop"/>
</dbReference>
<dbReference type="EMBL" id="CP048111">
    <property type="protein sequence ID" value="QHS50194.1"/>
    <property type="molecule type" value="Genomic_DNA"/>
</dbReference>
<reference evidence="2 3" key="1">
    <citation type="submission" date="2020-01" db="EMBL/GenBank/DDBJ databases">
        <title>Bactrocera dorsalis gut bacteria genome.</title>
        <authorList>
            <person name="Zhang H."/>
            <person name="Cai Z."/>
        </authorList>
    </citation>
    <scope>NUCLEOTIDE SEQUENCE [LARGE SCALE GENOMIC DNA]</scope>
    <source>
        <strain evidence="2 3">BD177</strain>
        <plasmid evidence="2 3">unnamed3</plasmid>
    </source>
</reference>